<accession>A0A2T2X4M0</accession>
<dbReference type="Pfam" id="PF00583">
    <property type="entry name" value="Acetyltransf_1"/>
    <property type="match status" value="1"/>
</dbReference>
<dbReference type="PROSITE" id="PS51186">
    <property type="entry name" value="GNAT"/>
    <property type="match status" value="1"/>
</dbReference>
<evidence type="ECO:0000259" key="3">
    <source>
        <dbReference type="PROSITE" id="PS51186"/>
    </source>
</evidence>
<dbReference type="AlphaFoldDB" id="A0A2T2X4M0"/>
<keyword evidence="2" id="KW-0012">Acyltransferase</keyword>
<dbReference type="PANTHER" id="PTHR43072:SF23">
    <property type="entry name" value="UPF0039 PROTEIN C11D3.02C"/>
    <property type="match status" value="1"/>
</dbReference>
<sequence length="165" mass="19109">MIARRATVTDARRIAEIYNQGIEEGTATFETEPRTVQDRREWLQTHEGYPAVVVEEDGYVVGFATAGEYRPRRCYQGIGEFSVYIDRDFRGRGLGKMLLNALIADARRLGYWKLLSRVFDFNIASRRLCRACGFREVGVYERHGKLGERWVDCIIVEKLIPENLR</sequence>
<dbReference type="PANTHER" id="PTHR43072">
    <property type="entry name" value="N-ACETYLTRANSFERASE"/>
    <property type="match status" value="1"/>
</dbReference>
<comment type="caution">
    <text evidence="4">The sequence shown here is derived from an EMBL/GenBank/DDBJ whole genome shotgun (WGS) entry which is preliminary data.</text>
</comment>
<dbReference type="InterPro" id="IPR016181">
    <property type="entry name" value="Acyl_CoA_acyltransferase"/>
</dbReference>
<dbReference type="InterPro" id="IPR000182">
    <property type="entry name" value="GNAT_dom"/>
</dbReference>
<dbReference type="Proteomes" id="UP000242699">
    <property type="component" value="Unassembled WGS sequence"/>
</dbReference>
<evidence type="ECO:0000256" key="1">
    <source>
        <dbReference type="ARBA" id="ARBA00022679"/>
    </source>
</evidence>
<dbReference type="Gene3D" id="3.40.630.30">
    <property type="match status" value="1"/>
</dbReference>
<dbReference type="EMBL" id="PXYT01000016">
    <property type="protein sequence ID" value="PSR29388.1"/>
    <property type="molecule type" value="Genomic_DNA"/>
</dbReference>
<evidence type="ECO:0000256" key="2">
    <source>
        <dbReference type="ARBA" id="ARBA00023315"/>
    </source>
</evidence>
<protein>
    <submittedName>
        <fullName evidence="4">GNAT family N-acetyltransferase</fullName>
    </submittedName>
</protein>
<dbReference type="CDD" id="cd04301">
    <property type="entry name" value="NAT_SF"/>
    <property type="match status" value="1"/>
</dbReference>
<gene>
    <name evidence="4" type="ORF">C7B43_08590</name>
</gene>
<reference evidence="4 5" key="1">
    <citation type="journal article" date="2014" name="BMC Genomics">
        <title>Comparison of environmental and isolate Sulfobacillus genomes reveals diverse carbon, sulfur, nitrogen, and hydrogen metabolisms.</title>
        <authorList>
            <person name="Justice N.B."/>
            <person name="Norman A."/>
            <person name="Brown C.T."/>
            <person name="Singh A."/>
            <person name="Thomas B.C."/>
            <person name="Banfield J.F."/>
        </authorList>
    </citation>
    <scope>NUCLEOTIDE SEQUENCE [LARGE SCALE GENOMIC DNA]</scope>
    <source>
        <strain evidence="4">AMDSBA1</strain>
    </source>
</reference>
<dbReference type="SUPFAM" id="SSF55729">
    <property type="entry name" value="Acyl-CoA N-acyltransferases (Nat)"/>
    <property type="match status" value="1"/>
</dbReference>
<dbReference type="NCBIfam" id="NF040503">
    <property type="entry name" value="resist_ArsN1a"/>
    <property type="match status" value="1"/>
</dbReference>
<name>A0A2T2X4M0_9FIRM</name>
<feature type="domain" description="N-acetyltransferase" evidence="3">
    <location>
        <begin position="1"/>
        <end position="161"/>
    </location>
</feature>
<proteinExistence type="predicted"/>
<evidence type="ECO:0000313" key="4">
    <source>
        <dbReference type="EMBL" id="PSR29388.1"/>
    </source>
</evidence>
<dbReference type="GO" id="GO:0016747">
    <property type="term" value="F:acyltransferase activity, transferring groups other than amino-acyl groups"/>
    <property type="evidence" value="ECO:0007669"/>
    <property type="project" value="InterPro"/>
</dbReference>
<keyword evidence="1 4" id="KW-0808">Transferase</keyword>
<evidence type="ECO:0000313" key="5">
    <source>
        <dbReference type="Proteomes" id="UP000242699"/>
    </source>
</evidence>
<organism evidence="4 5">
    <name type="scientific">Sulfobacillus benefaciens</name>
    <dbReference type="NCBI Taxonomy" id="453960"/>
    <lineage>
        <taxon>Bacteria</taxon>
        <taxon>Bacillati</taxon>
        <taxon>Bacillota</taxon>
        <taxon>Clostridia</taxon>
        <taxon>Eubacteriales</taxon>
        <taxon>Clostridiales Family XVII. Incertae Sedis</taxon>
        <taxon>Sulfobacillus</taxon>
    </lineage>
</organism>